<evidence type="ECO:0000256" key="1">
    <source>
        <dbReference type="SAM" id="MobiDB-lite"/>
    </source>
</evidence>
<gene>
    <name evidence="3" type="ORF">CTAYLR_003519</name>
</gene>
<sequence>MMTQQLSTAFWCTNEVVRIRAQSLGAPARPGTSVSQLRVGTWNLLAPAYAKGLENTEWRARLARQQEVVDAQGLDVVALQEFWVAHAESVDAWATFAAERSMALFVLGRTRGKADGCATLVKSHLLGDEPFGLHYDDWGDRVCLVVPLVDVVVCNTHWTFAHDNDWDPVMRRHQARKLTSFANRDLKDKRVIVLGDLNGDVNDPAVSDFASSGWRLHLPRGEWVSHRAHTGAMLACDFIASNATILSEDCRVHGDPEDLFPASSPRVSDHNMVSATLHLR</sequence>
<feature type="region of interest" description="Disordered" evidence="1">
    <location>
        <begin position="259"/>
        <end position="280"/>
    </location>
</feature>
<dbReference type="SUPFAM" id="SSF56219">
    <property type="entry name" value="DNase I-like"/>
    <property type="match status" value="1"/>
</dbReference>
<evidence type="ECO:0000313" key="3">
    <source>
        <dbReference type="EMBL" id="KAJ8602164.1"/>
    </source>
</evidence>
<accession>A0AAD7UEI8</accession>
<protein>
    <recommendedName>
        <fullName evidence="2">Endonuclease/exonuclease/phosphatase domain-containing protein</fullName>
    </recommendedName>
</protein>
<evidence type="ECO:0000313" key="4">
    <source>
        <dbReference type="Proteomes" id="UP001230188"/>
    </source>
</evidence>
<dbReference type="AlphaFoldDB" id="A0AAD7UEI8"/>
<organism evidence="3 4">
    <name type="scientific">Chrysophaeum taylorii</name>
    <dbReference type="NCBI Taxonomy" id="2483200"/>
    <lineage>
        <taxon>Eukaryota</taxon>
        <taxon>Sar</taxon>
        <taxon>Stramenopiles</taxon>
        <taxon>Ochrophyta</taxon>
        <taxon>Pelagophyceae</taxon>
        <taxon>Pelagomonadales</taxon>
        <taxon>Pelagomonadaceae</taxon>
        <taxon>Chrysophaeum</taxon>
    </lineage>
</organism>
<dbReference type="InterPro" id="IPR005135">
    <property type="entry name" value="Endo/exonuclease/phosphatase"/>
</dbReference>
<dbReference type="InterPro" id="IPR036691">
    <property type="entry name" value="Endo/exonu/phosph_ase_sf"/>
</dbReference>
<dbReference type="PANTHER" id="PTHR12121">
    <property type="entry name" value="CARBON CATABOLITE REPRESSOR PROTEIN 4"/>
    <property type="match status" value="1"/>
</dbReference>
<reference evidence="3" key="1">
    <citation type="submission" date="2023-01" db="EMBL/GenBank/DDBJ databases">
        <title>Metagenome sequencing of chrysophaentin producing Chrysophaeum taylorii.</title>
        <authorList>
            <person name="Davison J."/>
            <person name="Bewley C."/>
        </authorList>
    </citation>
    <scope>NUCLEOTIDE SEQUENCE</scope>
    <source>
        <strain evidence="3">NIES-1699</strain>
    </source>
</reference>
<dbReference type="Pfam" id="PF03372">
    <property type="entry name" value="Exo_endo_phos"/>
    <property type="match status" value="1"/>
</dbReference>
<proteinExistence type="predicted"/>
<evidence type="ECO:0000259" key="2">
    <source>
        <dbReference type="Pfam" id="PF03372"/>
    </source>
</evidence>
<keyword evidence="4" id="KW-1185">Reference proteome</keyword>
<dbReference type="InterPro" id="IPR050410">
    <property type="entry name" value="CCR4/nocturin_mRNA_transcr"/>
</dbReference>
<dbReference type="Gene3D" id="3.60.10.10">
    <property type="entry name" value="Endonuclease/exonuclease/phosphatase"/>
    <property type="match status" value="1"/>
</dbReference>
<dbReference type="Proteomes" id="UP001230188">
    <property type="component" value="Unassembled WGS sequence"/>
</dbReference>
<name>A0AAD7UEI8_9STRA</name>
<feature type="domain" description="Endonuclease/exonuclease/phosphatase" evidence="2">
    <location>
        <begin position="40"/>
        <end position="270"/>
    </location>
</feature>
<comment type="caution">
    <text evidence="3">The sequence shown here is derived from an EMBL/GenBank/DDBJ whole genome shotgun (WGS) entry which is preliminary data.</text>
</comment>
<dbReference type="GO" id="GO:0000175">
    <property type="term" value="F:3'-5'-RNA exonuclease activity"/>
    <property type="evidence" value="ECO:0007669"/>
    <property type="project" value="TreeGrafter"/>
</dbReference>
<dbReference type="PANTHER" id="PTHR12121:SF31">
    <property type="entry name" value="FAMILY PROTEIN, PUTATIVE, EXPRESSED-RELATED"/>
    <property type="match status" value="1"/>
</dbReference>
<dbReference type="EMBL" id="JAQMWT010000389">
    <property type="protein sequence ID" value="KAJ8602164.1"/>
    <property type="molecule type" value="Genomic_DNA"/>
</dbReference>